<dbReference type="Proteomes" id="UP000198881">
    <property type="component" value="Unassembled WGS sequence"/>
</dbReference>
<dbReference type="STRING" id="574650.SAMN04487966_10225"/>
<proteinExistence type="inferred from homology"/>
<dbReference type="InterPro" id="IPR004369">
    <property type="entry name" value="Prolyl-tRNA_editing_YbaK/EbsC"/>
</dbReference>
<evidence type="ECO:0000313" key="6">
    <source>
        <dbReference type="Proteomes" id="UP000198881"/>
    </source>
</evidence>
<dbReference type="AlphaFoldDB" id="A0A1I7MFU5"/>
<dbReference type="InterPro" id="IPR036754">
    <property type="entry name" value="YbaK/aa-tRNA-synt-asso_dom_sf"/>
</dbReference>
<sequence>MTRPDRSRRATPALAAVLAAGVPHEVLTYTVTEVHPGQGYGLAVARALGIDPAQMFKTLMVQGPEGQIGTAVIPVECSLELKSAAVAFGWKRSVLATPEVAERRSGSVVGGISPLGHRRPSPVALDRSAQDLEELGASIIVSAGQRGLSLRLSPADLVRLTDAMVVPLTVPV</sequence>
<dbReference type="EC" id="4.2.-.-" evidence="3"/>
<keyword evidence="3" id="KW-0648">Protein biosynthesis</keyword>
<organism evidence="5 6">
    <name type="scientific">Micrococcus terreus</name>
    <dbReference type="NCBI Taxonomy" id="574650"/>
    <lineage>
        <taxon>Bacteria</taxon>
        <taxon>Bacillati</taxon>
        <taxon>Actinomycetota</taxon>
        <taxon>Actinomycetes</taxon>
        <taxon>Micrococcales</taxon>
        <taxon>Micrococcaceae</taxon>
        <taxon>Micrococcus</taxon>
    </lineage>
</organism>
<dbReference type="CDD" id="cd00002">
    <property type="entry name" value="YbaK_deacylase"/>
    <property type="match status" value="1"/>
</dbReference>
<dbReference type="GO" id="GO:0002161">
    <property type="term" value="F:aminoacyl-tRNA deacylase activity"/>
    <property type="evidence" value="ECO:0007669"/>
    <property type="project" value="InterPro"/>
</dbReference>
<accession>A0A1I7MFU5</accession>
<dbReference type="SUPFAM" id="SSF55826">
    <property type="entry name" value="YbaK/ProRS associated domain"/>
    <property type="match status" value="1"/>
</dbReference>
<keyword evidence="2 3" id="KW-0456">Lyase</keyword>
<evidence type="ECO:0000256" key="2">
    <source>
        <dbReference type="ARBA" id="ARBA00023239"/>
    </source>
</evidence>
<name>A0A1I7MFU5_9MICC</name>
<evidence type="ECO:0000256" key="3">
    <source>
        <dbReference type="PIRNR" id="PIRNR006181"/>
    </source>
</evidence>
<comment type="similarity">
    <text evidence="1 3">Belongs to the prolyl-tRNA editing family. YbaK/EbsC subfamily.</text>
</comment>
<protein>
    <recommendedName>
        <fullName evidence="3">Cys-tRNA(Pro)/Cys-tRNA(Cys) deacylase</fullName>
        <ecNumber evidence="3">4.2.-.-</ecNumber>
    </recommendedName>
</protein>
<dbReference type="Gene3D" id="3.90.960.10">
    <property type="entry name" value="YbaK/aminoacyl-tRNA synthetase-associated domain"/>
    <property type="match status" value="1"/>
</dbReference>
<evidence type="ECO:0000259" key="4">
    <source>
        <dbReference type="Pfam" id="PF04073"/>
    </source>
</evidence>
<dbReference type="GO" id="GO:0006412">
    <property type="term" value="P:translation"/>
    <property type="evidence" value="ECO:0007669"/>
    <property type="project" value="UniProtKB-KW"/>
</dbReference>
<reference evidence="5 6" key="1">
    <citation type="submission" date="2016-10" db="EMBL/GenBank/DDBJ databases">
        <authorList>
            <person name="de Groot N.N."/>
        </authorList>
    </citation>
    <scope>NUCLEOTIDE SEQUENCE [LARGE SCALE GENOMIC DNA]</scope>
    <source>
        <strain evidence="5 6">CGMCC 1.7054</strain>
    </source>
</reference>
<feature type="domain" description="YbaK/aminoacyl-tRNA synthetase-associated" evidence="4">
    <location>
        <begin position="43"/>
        <end position="160"/>
    </location>
</feature>
<dbReference type="InterPro" id="IPR007214">
    <property type="entry name" value="YbaK/aa-tRNA-synth-assoc-dom"/>
</dbReference>
<dbReference type="EMBL" id="FPCG01000002">
    <property type="protein sequence ID" value="SFV20802.1"/>
    <property type="molecule type" value="Genomic_DNA"/>
</dbReference>
<dbReference type="RefSeq" id="WP_245760550.1">
    <property type="nucleotide sequence ID" value="NZ_FPCG01000002.1"/>
</dbReference>
<keyword evidence="6" id="KW-1185">Reference proteome</keyword>
<evidence type="ECO:0000256" key="1">
    <source>
        <dbReference type="ARBA" id="ARBA00009798"/>
    </source>
</evidence>
<gene>
    <name evidence="5" type="ORF">SAMN04487966_10225</name>
</gene>
<dbReference type="PIRSF" id="PIRSF006181">
    <property type="entry name" value="EbsC_YbaK"/>
    <property type="match status" value="1"/>
</dbReference>
<dbReference type="GO" id="GO:0016829">
    <property type="term" value="F:lyase activity"/>
    <property type="evidence" value="ECO:0007669"/>
    <property type="project" value="UniProtKB-KW"/>
</dbReference>
<evidence type="ECO:0000313" key="5">
    <source>
        <dbReference type="EMBL" id="SFV20802.1"/>
    </source>
</evidence>
<dbReference type="Pfam" id="PF04073">
    <property type="entry name" value="tRNA_edit"/>
    <property type="match status" value="1"/>
</dbReference>